<name>A0ABZ3JA68_SPOA4</name>
<protein>
    <recommendedName>
        <fullName evidence="2">MurNAc-LAA domain-containing protein</fullName>
    </recommendedName>
</protein>
<dbReference type="PANTHER" id="PTHR30404">
    <property type="entry name" value="N-ACETYLMURAMOYL-L-ALANINE AMIDASE"/>
    <property type="match status" value="1"/>
</dbReference>
<evidence type="ECO:0000256" key="1">
    <source>
        <dbReference type="ARBA" id="ARBA00022801"/>
    </source>
</evidence>
<dbReference type="Proteomes" id="UP000216052">
    <property type="component" value="Chromosome"/>
</dbReference>
<gene>
    <name evidence="3" type="ORF">SPACI_054350</name>
</gene>
<reference evidence="3" key="1">
    <citation type="submission" date="2024-05" db="EMBL/GenBank/DDBJ databases">
        <title>Isolation and characterization of Sporomusa carbonis sp. nov., a carboxydotrophic hydrogenogen in the genus of Sporomusa isolated from a charcoal burning pile.</title>
        <authorList>
            <person name="Boeer T."/>
            <person name="Rosenbaum F."/>
            <person name="Eysell L."/>
            <person name="Mueller V."/>
            <person name="Daniel R."/>
            <person name="Poehlein A."/>
        </authorList>
    </citation>
    <scope>NUCLEOTIDE SEQUENCE [LARGE SCALE GENOMIC DNA]</scope>
    <source>
        <strain evidence="3">DSM 3132</strain>
    </source>
</reference>
<evidence type="ECO:0000313" key="3">
    <source>
        <dbReference type="EMBL" id="XFO75317.1"/>
    </source>
</evidence>
<dbReference type="Pfam" id="PF01520">
    <property type="entry name" value="Amidase_3"/>
    <property type="match status" value="1"/>
</dbReference>
<dbReference type="CDD" id="cd02696">
    <property type="entry name" value="MurNAc-LAA"/>
    <property type="match status" value="1"/>
</dbReference>
<dbReference type="Gene3D" id="3.40.630.40">
    <property type="entry name" value="Zn-dependent exopeptidases"/>
    <property type="match status" value="1"/>
</dbReference>
<organism evidence="3 4">
    <name type="scientific">Sporomusa acidovorans (strain ATCC 49682 / DSM 3132 / Mol)</name>
    <dbReference type="NCBI Taxonomy" id="1123286"/>
    <lineage>
        <taxon>Bacteria</taxon>
        <taxon>Bacillati</taxon>
        <taxon>Bacillota</taxon>
        <taxon>Negativicutes</taxon>
        <taxon>Selenomonadales</taxon>
        <taxon>Sporomusaceae</taxon>
        <taxon>Sporomusa</taxon>
    </lineage>
</organism>
<proteinExistence type="predicted"/>
<dbReference type="EMBL" id="CP155571">
    <property type="protein sequence ID" value="XFO75317.1"/>
    <property type="molecule type" value="Genomic_DNA"/>
</dbReference>
<dbReference type="PANTHER" id="PTHR30404:SF0">
    <property type="entry name" value="N-ACETYLMURAMOYL-L-ALANINE AMIDASE AMIC"/>
    <property type="match status" value="1"/>
</dbReference>
<dbReference type="SMART" id="SM00646">
    <property type="entry name" value="Ami_3"/>
    <property type="match status" value="1"/>
</dbReference>
<feature type="domain" description="MurNAc-LAA" evidence="2">
    <location>
        <begin position="2"/>
        <end position="88"/>
    </location>
</feature>
<evidence type="ECO:0000313" key="4">
    <source>
        <dbReference type="Proteomes" id="UP000216052"/>
    </source>
</evidence>
<sequence length="115" mass="12407">MSNGTETLYCDGSVNGKRLAGFLQGQLIGLGGLTDRGLKTNPLYVTKHTDAPACLAELAFISNPDDAAKLGDPVWQDQFARAIARGVTRLLCSVSKPTLFNLAYGRIKRKVNIIK</sequence>
<dbReference type="InterPro" id="IPR002508">
    <property type="entry name" value="MurNAc-LAA_cat"/>
</dbReference>
<dbReference type="SUPFAM" id="SSF53187">
    <property type="entry name" value="Zn-dependent exopeptidases"/>
    <property type="match status" value="1"/>
</dbReference>
<evidence type="ECO:0000259" key="2">
    <source>
        <dbReference type="SMART" id="SM00646"/>
    </source>
</evidence>
<accession>A0ABZ3JA68</accession>
<dbReference type="InterPro" id="IPR050695">
    <property type="entry name" value="N-acetylmuramoyl_amidase_3"/>
</dbReference>
<keyword evidence="4" id="KW-1185">Reference proteome</keyword>
<keyword evidence="1" id="KW-0378">Hydrolase</keyword>